<dbReference type="Proteomes" id="UP000526501">
    <property type="component" value="Unassembled WGS sequence"/>
</dbReference>
<protein>
    <submittedName>
        <fullName evidence="2">Oxidoreductase</fullName>
    </submittedName>
</protein>
<dbReference type="SMART" id="SM00829">
    <property type="entry name" value="PKS_ER"/>
    <property type="match status" value="1"/>
</dbReference>
<sequence>MFKGILISKSGSEQSVGFAQLDESDLPEGDVLVDVDWSTLNYKDALAITGKAPIVKKYPMVPGIDFAGTVAQSENASYKPGDRVISTGWGIGEKRWGGFAQKARVEGGGLVPLPADLDMRQAMGIGTAGLTAMLCVMKLESLGLTPESGEILVTGASGGVGSFATLLLARRGFQVAAATGRNGEESYLRRLGASRIVDRSELAIKGPLGSETWAGAIDVVGSEVLASVLSRICYGGVVACCGLAGGMDLPATVAPFILRGVTLAGVDSVMCDRVTRMLAWRRLARDLDLGLLDQVAQEIAFSEVIEKSPHMLAGELRGRVVFSIPS</sequence>
<dbReference type="Pfam" id="PF00107">
    <property type="entry name" value="ADH_zinc_N"/>
    <property type="match status" value="1"/>
</dbReference>
<dbReference type="Gene3D" id="3.90.180.10">
    <property type="entry name" value="Medium-chain alcohol dehydrogenases, catalytic domain"/>
    <property type="match status" value="1"/>
</dbReference>
<evidence type="ECO:0000313" key="3">
    <source>
        <dbReference type="Proteomes" id="UP000526501"/>
    </source>
</evidence>
<dbReference type="InterPro" id="IPR051397">
    <property type="entry name" value="Zn-ADH-like_protein"/>
</dbReference>
<dbReference type="NCBIfam" id="TIGR02823">
    <property type="entry name" value="oxido_YhdH"/>
    <property type="match status" value="1"/>
</dbReference>
<dbReference type="InterPro" id="IPR013149">
    <property type="entry name" value="ADH-like_C"/>
</dbReference>
<organism evidence="2 3">
    <name type="scientific">Pelagicoccus albus</name>
    <dbReference type="NCBI Taxonomy" id="415222"/>
    <lineage>
        <taxon>Bacteria</taxon>
        <taxon>Pseudomonadati</taxon>
        <taxon>Verrucomicrobiota</taxon>
        <taxon>Opitutia</taxon>
        <taxon>Puniceicoccales</taxon>
        <taxon>Pelagicoccaceae</taxon>
        <taxon>Pelagicoccus</taxon>
    </lineage>
</organism>
<dbReference type="SUPFAM" id="SSF51735">
    <property type="entry name" value="NAD(P)-binding Rossmann-fold domains"/>
    <property type="match status" value="1"/>
</dbReference>
<keyword evidence="3" id="KW-1185">Reference proteome</keyword>
<dbReference type="PANTHER" id="PTHR43677:SF1">
    <property type="entry name" value="ACRYLYL-COA REDUCTASE ACUI-RELATED"/>
    <property type="match status" value="1"/>
</dbReference>
<name>A0A7X1E915_9BACT</name>
<dbReference type="EMBL" id="JACHVC010000012">
    <property type="protein sequence ID" value="MBC2606723.1"/>
    <property type="molecule type" value="Genomic_DNA"/>
</dbReference>
<dbReference type="InterPro" id="IPR013154">
    <property type="entry name" value="ADH-like_N"/>
</dbReference>
<dbReference type="Gene3D" id="3.40.50.720">
    <property type="entry name" value="NAD(P)-binding Rossmann-like Domain"/>
    <property type="match status" value="1"/>
</dbReference>
<comment type="caution">
    <text evidence="2">The sequence shown here is derived from an EMBL/GenBank/DDBJ whole genome shotgun (WGS) entry which is preliminary data.</text>
</comment>
<dbReference type="InterPro" id="IPR020843">
    <property type="entry name" value="ER"/>
</dbReference>
<dbReference type="InterPro" id="IPR011032">
    <property type="entry name" value="GroES-like_sf"/>
</dbReference>
<feature type="domain" description="Enoyl reductase (ER)" evidence="1">
    <location>
        <begin position="11"/>
        <end position="322"/>
    </location>
</feature>
<reference evidence="2 3" key="1">
    <citation type="submission" date="2020-07" db="EMBL/GenBank/DDBJ databases">
        <authorList>
            <person name="Feng X."/>
        </authorList>
    </citation>
    <scope>NUCLEOTIDE SEQUENCE [LARGE SCALE GENOMIC DNA]</scope>
    <source>
        <strain evidence="2 3">JCM23202</strain>
    </source>
</reference>
<evidence type="ECO:0000313" key="2">
    <source>
        <dbReference type="EMBL" id="MBC2606723.1"/>
    </source>
</evidence>
<proteinExistence type="predicted"/>
<dbReference type="GO" id="GO:0043957">
    <property type="term" value="F:acryloyl-CoA reductase (NADPH) activity"/>
    <property type="evidence" value="ECO:0007669"/>
    <property type="project" value="TreeGrafter"/>
</dbReference>
<dbReference type="InterPro" id="IPR036291">
    <property type="entry name" value="NAD(P)-bd_dom_sf"/>
</dbReference>
<dbReference type="SUPFAM" id="SSF50129">
    <property type="entry name" value="GroES-like"/>
    <property type="match status" value="1"/>
</dbReference>
<dbReference type="Pfam" id="PF08240">
    <property type="entry name" value="ADH_N"/>
    <property type="match status" value="1"/>
</dbReference>
<dbReference type="PANTHER" id="PTHR43677">
    <property type="entry name" value="SHORT-CHAIN DEHYDROGENASE/REDUCTASE"/>
    <property type="match status" value="1"/>
</dbReference>
<dbReference type="AlphaFoldDB" id="A0A7X1E915"/>
<dbReference type="CDD" id="cd08288">
    <property type="entry name" value="MDR_yhdh"/>
    <property type="match status" value="1"/>
</dbReference>
<dbReference type="RefSeq" id="WP_185660588.1">
    <property type="nucleotide sequence ID" value="NZ_CAWPOO010000012.1"/>
</dbReference>
<dbReference type="InterPro" id="IPR014188">
    <property type="entry name" value="Acrylyl-CoA_reductase_AcuI"/>
</dbReference>
<accession>A0A7X1E915</accession>
<evidence type="ECO:0000259" key="1">
    <source>
        <dbReference type="SMART" id="SM00829"/>
    </source>
</evidence>
<gene>
    <name evidence="2" type="ORF">H5P27_11785</name>
</gene>